<protein>
    <submittedName>
        <fullName evidence="1">Uncharacterized protein</fullName>
    </submittedName>
</protein>
<dbReference type="RefSeq" id="XP_067489065.1">
    <property type="nucleotide sequence ID" value="XM_067637560.1"/>
</dbReference>
<reference evidence="1 2" key="1">
    <citation type="submission" date="2019-01" db="EMBL/GenBank/DDBJ databases">
        <title>Intercellular communication is required for trap formation in the nematode-trapping fungus Duddingtonia flagrans.</title>
        <authorList>
            <person name="Youssar L."/>
            <person name="Wernet V."/>
            <person name="Hensel N."/>
            <person name="Hildebrandt H.-G."/>
            <person name="Fischer R."/>
        </authorList>
    </citation>
    <scope>NUCLEOTIDE SEQUENCE [LARGE SCALE GENOMIC DNA]</scope>
    <source>
        <strain evidence="1 2">CBS H-5679</strain>
    </source>
</reference>
<name>A0A436ZX18_ARTFL</name>
<evidence type="ECO:0000313" key="2">
    <source>
        <dbReference type="Proteomes" id="UP000283090"/>
    </source>
</evidence>
<dbReference type="GeneID" id="93590218"/>
<gene>
    <name evidence="1" type="ORF">DFL_007907</name>
</gene>
<dbReference type="OrthoDB" id="5384557at2759"/>
<sequence>MEDYGFPDGEFPNVKTLRVHPHFLYDGAKLFKPLVKLFPNVENLAIYIAHQMFVGNRLVYVEHYDSISLFQKVKDIRTFWPEDYDYEHGSEFLSPWRLEGIVKGWAKNARVLEKVVFVRSTPKWRCGGTDTMEAIRVRVEWVGGECETKCLWSERYKAERLEFDVD</sequence>
<keyword evidence="2" id="KW-1185">Reference proteome</keyword>
<organism evidence="1 2">
    <name type="scientific">Arthrobotrys flagrans</name>
    <name type="common">Nematode-trapping fungus</name>
    <name type="synonym">Trichothecium flagrans</name>
    <dbReference type="NCBI Taxonomy" id="97331"/>
    <lineage>
        <taxon>Eukaryota</taxon>
        <taxon>Fungi</taxon>
        <taxon>Dikarya</taxon>
        <taxon>Ascomycota</taxon>
        <taxon>Pezizomycotina</taxon>
        <taxon>Orbiliomycetes</taxon>
        <taxon>Orbiliales</taxon>
        <taxon>Orbiliaceae</taxon>
        <taxon>Arthrobotrys</taxon>
    </lineage>
</organism>
<proteinExistence type="predicted"/>
<dbReference type="AlphaFoldDB" id="A0A436ZX18"/>
<dbReference type="Proteomes" id="UP000283090">
    <property type="component" value="Unassembled WGS sequence"/>
</dbReference>
<evidence type="ECO:0000313" key="1">
    <source>
        <dbReference type="EMBL" id="RVD83521.1"/>
    </source>
</evidence>
<comment type="caution">
    <text evidence="1">The sequence shown here is derived from an EMBL/GenBank/DDBJ whole genome shotgun (WGS) entry which is preliminary data.</text>
</comment>
<accession>A0A436ZX18</accession>
<dbReference type="VEuPathDB" id="FungiDB:DFL_007907"/>
<dbReference type="EMBL" id="SAEB01000009">
    <property type="protein sequence ID" value="RVD83521.1"/>
    <property type="molecule type" value="Genomic_DNA"/>
</dbReference>